<dbReference type="KEGG" id="bgp:BGL_2c06610"/>
<sequence length="133" mass="13958">MEAGGAPFRGVRAEPCDTRPGPAVAEPVTGGAAVFASYDPTHTGFVAEIDGCRCCIEGIASPIADQIDWRWTISIAQLDNLDGMDPDKFDVLATGETVTPLQASQQIVAWLDAHPPEDDDLPDGADEPPARAG</sequence>
<evidence type="ECO:0000313" key="2">
    <source>
        <dbReference type="EMBL" id="AJK48745.1"/>
    </source>
</evidence>
<feature type="region of interest" description="Disordered" evidence="1">
    <location>
        <begin position="1"/>
        <end position="22"/>
    </location>
</feature>
<feature type="region of interest" description="Disordered" evidence="1">
    <location>
        <begin position="112"/>
        <end position="133"/>
    </location>
</feature>
<proteinExistence type="predicted"/>
<evidence type="ECO:0000313" key="3">
    <source>
        <dbReference type="Proteomes" id="UP000031838"/>
    </source>
</evidence>
<reference evidence="2 3" key="2">
    <citation type="journal article" date="2016" name="Appl. Microbiol. Biotechnol.">
        <title>Mutations improving production and secretion of extracellular lipase by Burkholderia glumae PG1.</title>
        <authorList>
            <person name="Knapp A."/>
            <person name="Voget S."/>
            <person name="Gao R."/>
            <person name="Zaburannyi N."/>
            <person name="Krysciak D."/>
            <person name="Breuer M."/>
            <person name="Hauer B."/>
            <person name="Streit W.R."/>
            <person name="Muller R."/>
            <person name="Daniel R."/>
            <person name="Jaeger K.E."/>
        </authorList>
    </citation>
    <scope>NUCLEOTIDE SEQUENCE [LARGE SCALE GENOMIC DNA]</scope>
    <source>
        <strain evidence="2 3">PG1</strain>
    </source>
</reference>
<accession>A0A0B6S619</accession>
<dbReference type="HOGENOM" id="CLU_157083_0_0_4"/>
<reference evidence="3" key="1">
    <citation type="submission" date="2011-03" db="EMBL/GenBank/DDBJ databases">
        <authorList>
            <person name="Voget S."/>
            <person name="Streit W.R."/>
            <person name="Jaeger K.E."/>
            <person name="Daniel R."/>
        </authorList>
    </citation>
    <scope>NUCLEOTIDE SEQUENCE [LARGE SCALE GENOMIC DNA]</scope>
    <source>
        <strain evidence="3">PG1</strain>
    </source>
</reference>
<dbReference type="AlphaFoldDB" id="A0A0B6S619"/>
<organism evidence="2 3">
    <name type="scientific">Burkholderia plantarii</name>
    <dbReference type="NCBI Taxonomy" id="41899"/>
    <lineage>
        <taxon>Bacteria</taxon>
        <taxon>Pseudomonadati</taxon>
        <taxon>Pseudomonadota</taxon>
        <taxon>Betaproteobacteria</taxon>
        <taxon>Burkholderiales</taxon>
        <taxon>Burkholderiaceae</taxon>
        <taxon>Burkholderia</taxon>
    </lineage>
</organism>
<dbReference type="KEGG" id="bpla:bpln_2g07300"/>
<protein>
    <submittedName>
        <fullName evidence="2">GTP cyclohydrolase II</fullName>
        <ecNumber evidence="2">3.5.4.25</ecNumber>
    </submittedName>
</protein>
<dbReference type="EC" id="3.5.4.25" evidence="2"/>
<dbReference type="EMBL" id="CP002581">
    <property type="protein sequence ID" value="AJK48745.1"/>
    <property type="molecule type" value="Genomic_DNA"/>
</dbReference>
<keyword evidence="3" id="KW-1185">Reference proteome</keyword>
<dbReference type="Proteomes" id="UP000031838">
    <property type="component" value="Chromosome 2"/>
</dbReference>
<name>A0A0B6S619_BURPL</name>
<keyword evidence="2" id="KW-0378">Hydrolase</keyword>
<dbReference type="GO" id="GO:0003935">
    <property type="term" value="F:GTP cyclohydrolase II activity"/>
    <property type="evidence" value="ECO:0007669"/>
    <property type="project" value="UniProtKB-EC"/>
</dbReference>
<evidence type="ECO:0000256" key="1">
    <source>
        <dbReference type="SAM" id="MobiDB-lite"/>
    </source>
</evidence>
<feature type="compositionally biased region" description="Acidic residues" evidence="1">
    <location>
        <begin position="117"/>
        <end position="126"/>
    </location>
</feature>
<gene>
    <name evidence="2" type="ORF">BGL_2c06610</name>
</gene>